<gene>
    <name evidence="1" type="ORF">BC961_2146</name>
</gene>
<reference evidence="1 2" key="1">
    <citation type="submission" date="2018-10" db="EMBL/GenBank/DDBJ databases">
        <title>Genomic Encyclopedia of Archaeal and Bacterial Type Strains, Phase II (KMG-II): from individual species to whole genera.</title>
        <authorList>
            <person name="Goeker M."/>
        </authorList>
    </citation>
    <scope>NUCLEOTIDE SEQUENCE [LARGE SCALE GENOMIC DNA]</scope>
    <source>
        <strain evidence="1 2">DSM 19727</strain>
    </source>
</reference>
<dbReference type="EMBL" id="REFH01000010">
    <property type="protein sequence ID" value="RMA74816.1"/>
    <property type="molecule type" value="Genomic_DNA"/>
</dbReference>
<dbReference type="Proteomes" id="UP000280368">
    <property type="component" value="Unassembled WGS sequence"/>
</dbReference>
<accession>A0A3L9ZR34</accession>
<dbReference type="AlphaFoldDB" id="A0A3L9ZR34"/>
<evidence type="ECO:0000313" key="1">
    <source>
        <dbReference type="EMBL" id="RMA74816.1"/>
    </source>
</evidence>
<keyword evidence="2" id="KW-1185">Reference proteome</keyword>
<comment type="caution">
    <text evidence="1">The sequence shown here is derived from an EMBL/GenBank/DDBJ whole genome shotgun (WGS) entry which is preliminary data.</text>
</comment>
<evidence type="ECO:0000313" key="2">
    <source>
        <dbReference type="Proteomes" id="UP000280368"/>
    </source>
</evidence>
<sequence length="70" mass="8422">MIHYMKTMNLINENDVINFKKFTYHFSQQVQEKLPPKNFSLMNFRFIIIRDYAIITDSKPLEIKKGLTPQ</sequence>
<proteinExistence type="predicted"/>
<organism evidence="1 2">
    <name type="scientific">Flavobacterium weaverense</name>
    <dbReference type="NCBI Taxonomy" id="271156"/>
    <lineage>
        <taxon>Bacteria</taxon>
        <taxon>Pseudomonadati</taxon>
        <taxon>Bacteroidota</taxon>
        <taxon>Flavobacteriia</taxon>
        <taxon>Flavobacteriales</taxon>
        <taxon>Flavobacteriaceae</taxon>
        <taxon>Flavobacterium</taxon>
    </lineage>
</organism>
<protein>
    <submittedName>
        <fullName evidence="1">Uncharacterized protein</fullName>
    </submittedName>
</protein>
<name>A0A3L9ZR34_9FLAO</name>